<organism evidence="2 3">
    <name type="scientific">Rhodotorula toruloides</name>
    <name type="common">Yeast</name>
    <name type="synonym">Rhodosporidium toruloides</name>
    <dbReference type="NCBI Taxonomy" id="5286"/>
    <lineage>
        <taxon>Eukaryota</taxon>
        <taxon>Fungi</taxon>
        <taxon>Dikarya</taxon>
        <taxon>Basidiomycota</taxon>
        <taxon>Pucciniomycotina</taxon>
        <taxon>Microbotryomycetes</taxon>
        <taxon>Sporidiobolales</taxon>
        <taxon>Sporidiobolaceae</taxon>
        <taxon>Rhodotorula</taxon>
    </lineage>
</organism>
<feature type="region of interest" description="Disordered" evidence="1">
    <location>
        <begin position="296"/>
        <end position="332"/>
    </location>
</feature>
<feature type="compositionally biased region" description="Basic residues" evidence="1">
    <location>
        <begin position="172"/>
        <end position="191"/>
    </location>
</feature>
<comment type="caution">
    <text evidence="2">The sequence shown here is derived from an EMBL/GenBank/DDBJ whole genome shotgun (WGS) entry which is preliminary data.</text>
</comment>
<sequence length="332" mass="37113">MLRLSGSREVRQESLSSCRQAVDLCWLRFARLPTTGNLLRRSGSSGDVDWFRAGWETAGDLVLCRFGAGLTLLFCEPRSCDRAEPASVAAEMMRTPMPMRVGSSRRGRRGDCSAMLRVACLLPTSLILPTPPSPLPLLLSRSSVACKALASARSPGRGGSARESCRRDWRARGRSRRRKSGKGGRREKRGWRAPLIDLSEQPVRGECQFKRKGTRRRALTTRRTCLSRNPSSESPLVCLQYRLYLPLDPVEQALVFRPCSKQNSYVPRRLDARLLNDDAMPSCACRSSCARESSARRREAGANGRSAAMRLRRSGGRGGDREGRRMWRMSPR</sequence>
<gene>
    <name evidence="2" type="ORF">AAT19DRAFT_11169</name>
</gene>
<dbReference type="Proteomes" id="UP000239560">
    <property type="component" value="Unassembled WGS sequence"/>
</dbReference>
<dbReference type="AlphaFoldDB" id="A0A2S9ZXC5"/>
<evidence type="ECO:0000313" key="3">
    <source>
        <dbReference type="Proteomes" id="UP000239560"/>
    </source>
</evidence>
<protein>
    <submittedName>
        <fullName evidence="2">Uncharacterized protein</fullName>
    </submittedName>
</protein>
<proteinExistence type="predicted"/>
<reference evidence="2 3" key="1">
    <citation type="journal article" date="2018" name="Elife">
        <title>Functional genomics of lipid metabolism in the oleaginous yeast Rhodosporidium toruloides.</title>
        <authorList>
            <person name="Coradetti S.T."/>
            <person name="Pinel D."/>
            <person name="Geiselman G."/>
            <person name="Ito M."/>
            <person name="Mondo S."/>
            <person name="Reilly M.C."/>
            <person name="Cheng Y.F."/>
            <person name="Bauer S."/>
            <person name="Grigoriev I."/>
            <person name="Gladden J.M."/>
            <person name="Simmons B.A."/>
            <person name="Brem R."/>
            <person name="Arkin A.P."/>
            <person name="Skerker J.M."/>
        </authorList>
    </citation>
    <scope>NUCLEOTIDE SEQUENCE [LARGE SCALE GENOMIC DNA]</scope>
    <source>
        <strain evidence="2 3">NBRC 0880</strain>
    </source>
</reference>
<feature type="region of interest" description="Disordered" evidence="1">
    <location>
        <begin position="152"/>
        <end position="191"/>
    </location>
</feature>
<evidence type="ECO:0000256" key="1">
    <source>
        <dbReference type="SAM" id="MobiDB-lite"/>
    </source>
</evidence>
<name>A0A2S9ZXC5_RHOTO</name>
<accession>A0A2S9ZXC5</accession>
<dbReference type="EMBL" id="LCTV02000015">
    <property type="protein sequence ID" value="PRQ70420.1"/>
    <property type="molecule type" value="Genomic_DNA"/>
</dbReference>
<evidence type="ECO:0000313" key="2">
    <source>
        <dbReference type="EMBL" id="PRQ70420.1"/>
    </source>
</evidence>